<protein>
    <recommendedName>
        <fullName evidence="3">DUF3533 domain-containing protein</fullName>
    </recommendedName>
</protein>
<evidence type="ECO:0000259" key="3">
    <source>
        <dbReference type="Pfam" id="PF12051"/>
    </source>
</evidence>
<evidence type="ECO:0000313" key="4">
    <source>
        <dbReference type="EMBL" id="ODQ80740.1"/>
    </source>
</evidence>
<proteinExistence type="predicted"/>
<keyword evidence="1" id="KW-0175">Coiled coil</keyword>
<dbReference type="AlphaFoldDB" id="A0A1E3QSU6"/>
<evidence type="ECO:0000256" key="2">
    <source>
        <dbReference type="SAM" id="Phobius"/>
    </source>
</evidence>
<keyword evidence="2" id="KW-1133">Transmembrane helix</keyword>
<name>A0A1E3QSU6_9ASCO</name>
<keyword evidence="2" id="KW-0812">Transmembrane</keyword>
<evidence type="ECO:0000313" key="5">
    <source>
        <dbReference type="Proteomes" id="UP000094336"/>
    </source>
</evidence>
<organism evidence="4 5">
    <name type="scientific">Babjeviella inositovora NRRL Y-12698</name>
    <dbReference type="NCBI Taxonomy" id="984486"/>
    <lineage>
        <taxon>Eukaryota</taxon>
        <taxon>Fungi</taxon>
        <taxon>Dikarya</taxon>
        <taxon>Ascomycota</taxon>
        <taxon>Saccharomycotina</taxon>
        <taxon>Pichiomycetes</taxon>
        <taxon>Serinales incertae sedis</taxon>
        <taxon>Babjeviella</taxon>
    </lineage>
</organism>
<keyword evidence="2" id="KW-0472">Membrane</keyword>
<feature type="coiled-coil region" evidence="1">
    <location>
        <begin position="410"/>
        <end position="437"/>
    </location>
</feature>
<dbReference type="InterPro" id="IPR053001">
    <property type="entry name" value="MNNG_permease-like"/>
</dbReference>
<evidence type="ECO:0000256" key="1">
    <source>
        <dbReference type="SAM" id="Coils"/>
    </source>
</evidence>
<dbReference type="PANTHER" id="PTHR34814:SF1">
    <property type="entry name" value="NITROSOGUANIDINE RESISTANCE PROTEIN SNG1"/>
    <property type="match status" value="1"/>
</dbReference>
<dbReference type="PANTHER" id="PTHR34814">
    <property type="entry name" value="NITROSOGUANIDINE RESISTANCE PROTEIN SNG1"/>
    <property type="match status" value="1"/>
</dbReference>
<feature type="transmembrane region" description="Helical" evidence="2">
    <location>
        <begin position="295"/>
        <end position="315"/>
    </location>
</feature>
<feature type="transmembrane region" description="Helical" evidence="2">
    <location>
        <begin position="6"/>
        <end position="25"/>
    </location>
</feature>
<keyword evidence="5" id="KW-1185">Reference proteome</keyword>
<reference evidence="5" key="1">
    <citation type="submission" date="2016-05" db="EMBL/GenBank/DDBJ databases">
        <title>Comparative genomics of biotechnologically important yeasts.</title>
        <authorList>
            <consortium name="DOE Joint Genome Institute"/>
            <person name="Riley R."/>
            <person name="Haridas S."/>
            <person name="Wolfe K.H."/>
            <person name="Lopes M.R."/>
            <person name="Hittinger C.T."/>
            <person name="Goker M."/>
            <person name="Salamov A."/>
            <person name="Wisecaver J."/>
            <person name="Long T.M."/>
            <person name="Aerts A.L."/>
            <person name="Barry K."/>
            <person name="Choi C."/>
            <person name="Clum A."/>
            <person name="Coughlan A.Y."/>
            <person name="Deshpande S."/>
            <person name="Douglass A.P."/>
            <person name="Hanson S.J."/>
            <person name="Klenk H.-P."/>
            <person name="Labutti K."/>
            <person name="Lapidus A."/>
            <person name="Lindquist E."/>
            <person name="Lipzen A."/>
            <person name="Meier-Kolthoff J.P."/>
            <person name="Ohm R.A."/>
            <person name="Otillar R.P."/>
            <person name="Pangilinan J."/>
            <person name="Peng Y."/>
            <person name="Rokas A."/>
            <person name="Rosa C.A."/>
            <person name="Scheuner C."/>
            <person name="Sibirny A.A."/>
            <person name="Slot J.C."/>
            <person name="Stielow J.B."/>
            <person name="Sun H."/>
            <person name="Kurtzman C.P."/>
            <person name="Blackwell M."/>
            <person name="Grigoriev I.V."/>
            <person name="Jeffries T.W."/>
        </authorList>
    </citation>
    <scope>NUCLEOTIDE SEQUENCE [LARGE SCALE GENOMIC DNA]</scope>
    <source>
        <strain evidence="5">NRRL Y-12698</strain>
    </source>
</reference>
<dbReference type="Pfam" id="PF12051">
    <property type="entry name" value="DUF3533"/>
    <property type="match status" value="1"/>
</dbReference>
<dbReference type="GO" id="GO:0016020">
    <property type="term" value="C:membrane"/>
    <property type="evidence" value="ECO:0007669"/>
    <property type="project" value="TreeGrafter"/>
</dbReference>
<dbReference type="OrthoDB" id="2140105at2759"/>
<feature type="transmembrane region" description="Helical" evidence="2">
    <location>
        <begin position="257"/>
        <end position="283"/>
    </location>
</feature>
<dbReference type="STRING" id="984486.A0A1E3QSU6"/>
<dbReference type="GeneID" id="30149555"/>
<dbReference type="EMBL" id="KV454429">
    <property type="protein sequence ID" value="ODQ80740.1"/>
    <property type="molecule type" value="Genomic_DNA"/>
</dbReference>
<accession>A0A1E3QSU6</accession>
<sequence length="437" mass="49540">MFVKVYIALFTIYLAFLGIYWGSWYQRSTRLVNLHMLIVNEDTQVGSVPPLVGDALWNTTLIPNVAPLAGWRYMSSTEISASAAEHKNTVQQEISRLVHHQKYWAAIWIKPNASYDIYTAMQTLNGSFSAANSLIECVYETGRDLLGMNSYVIPSLLLLEKVFVDSVSSTIYPQLLSLVSQDAKSQLFSNSTLATNVIMTKPSFLYLDNRPVIASAAIGPGELGLIYTLVLSFHQYNFGLRITEAIRPKLKAKHFMYYRVLASQSAFFFIALVYGLMTLAYQVPLDRAFGNSGFLVYWAIIYLNLSALGAINECVSQLIMAYDRTLAGYWMVFHVVISISVTFSPIPLCPAFYRYGYAMPLRCTYELLKVVLFDTYKGNMWKYFVINVSWIILFNAIMPFSLKLACKIAIVQQKKAAEQAKKLAEEKQRRLDAKKHE</sequence>
<dbReference type="InterPro" id="IPR022703">
    <property type="entry name" value="DUF3533"/>
</dbReference>
<feature type="transmembrane region" description="Helical" evidence="2">
    <location>
        <begin position="383"/>
        <end position="405"/>
    </location>
</feature>
<feature type="transmembrane region" description="Helical" evidence="2">
    <location>
        <begin position="327"/>
        <end position="353"/>
    </location>
</feature>
<dbReference type="Proteomes" id="UP000094336">
    <property type="component" value="Unassembled WGS sequence"/>
</dbReference>
<gene>
    <name evidence="4" type="ORF">BABINDRAFT_35153</name>
</gene>
<feature type="domain" description="DUF3533" evidence="3">
    <location>
        <begin position="6"/>
        <end position="394"/>
    </location>
</feature>
<dbReference type="RefSeq" id="XP_018986068.1">
    <property type="nucleotide sequence ID" value="XM_019131702.1"/>
</dbReference>